<evidence type="ECO:0000313" key="3">
    <source>
        <dbReference type="Proteomes" id="UP000224634"/>
    </source>
</evidence>
<sequence length="217" mass="24840">MALEVAIAHESDLLELMESQFTAFDNDLYHELLYPGGNNPEARAVAARRTLGEQEHDPSLIFLKCIDTATGKIIGFAKWHIYDKERPESEWAQRHEVDWWEEGRKEKTLAKMFLDSMSDVRERLWQGRPHILCGILCVHADHHGRGAGTALMKWGMDRAQSLGLPCYLEATEMGHPLYQKLGFKDVDVVEILASQWDGDKDRRYPAMIWTPPPALLN</sequence>
<evidence type="ECO:0000313" key="2">
    <source>
        <dbReference type="EMBL" id="PGH17835.1"/>
    </source>
</evidence>
<protein>
    <recommendedName>
        <fullName evidence="1">N-acetyltransferase domain-containing protein</fullName>
    </recommendedName>
</protein>
<reference evidence="2 3" key="1">
    <citation type="submission" date="2017-10" db="EMBL/GenBank/DDBJ databases">
        <title>Comparative genomics in systemic dimorphic fungi from Ajellomycetaceae.</title>
        <authorList>
            <person name="Munoz J.F."/>
            <person name="Mcewen J.G."/>
            <person name="Clay O.K."/>
            <person name="Cuomo C.A."/>
        </authorList>
    </citation>
    <scope>NUCLEOTIDE SEQUENCE [LARGE SCALE GENOMIC DNA]</scope>
    <source>
        <strain evidence="2 3">UAMH7299</strain>
    </source>
</reference>
<dbReference type="Proteomes" id="UP000224634">
    <property type="component" value="Unassembled WGS sequence"/>
</dbReference>
<proteinExistence type="predicted"/>
<dbReference type="PROSITE" id="PS51186">
    <property type="entry name" value="GNAT"/>
    <property type="match status" value="1"/>
</dbReference>
<accession>A0A2B7Y9A9</accession>
<dbReference type="OrthoDB" id="2744543at2759"/>
<name>A0A2B7Y9A9_POLH7</name>
<feature type="domain" description="N-acetyltransferase" evidence="1">
    <location>
        <begin position="3"/>
        <end position="212"/>
    </location>
</feature>
<gene>
    <name evidence="2" type="ORF">AJ80_04658</name>
</gene>
<evidence type="ECO:0000259" key="1">
    <source>
        <dbReference type="PROSITE" id="PS51186"/>
    </source>
</evidence>
<dbReference type="AlphaFoldDB" id="A0A2B7Y9A9"/>
<dbReference type="STRING" id="1447883.A0A2B7Y9A9"/>
<dbReference type="CDD" id="cd04301">
    <property type="entry name" value="NAT_SF"/>
    <property type="match status" value="1"/>
</dbReference>
<dbReference type="PANTHER" id="PTHR42791">
    <property type="entry name" value="GNAT FAMILY ACETYLTRANSFERASE"/>
    <property type="match status" value="1"/>
</dbReference>
<comment type="caution">
    <text evidence="2">The sequence shown here is derived from an EMBL/GenBank/DDBJ whole genome shotgun (WGS) entry which is preliminary data.</text>
</comment>
<dbReference type="EMBL" id="PDNA01000061">
    <property type="protein sequence ID" value="PGH17835.1"/>
    <property type="molecule type" value="Genomic_DNA"/>
</dbReference>
<dbReference type="Gene3D" id="3.40.630.30">
    <property type="match status" value="1"/>
</dbReference>
<organism evidence="2 3">
    <name type="scientific">Polytolypa hystricis (strain UAMH7299)</name>
    <dbReference type="NCBI Taxonomy" id="1447883"/>
    <lineage>
        <taxon>Eukaryota</taxon>
        <taxon>Fungi</taxon>
        <taxon>Dikarya</taxon>
        <taxon>Ascomycota</taxon>
        <taxon>Pezizomycotina</taxon>
        <taxon>Eurotiomycetes</taxon>
        <taxon>Eurotiomycetidae</taxon>
        <taxon>Onygenales</taxon>
        <taxon>Onygenales incertae sedis</taxon>
        <taxon>Polytolypa</taxon>
    </lineage>
</organism>
<dbReference type="PANTHER" id="PTHR42791:SF14">
    <property type="entry name" value="N-ACETYLTRANSFERASE DOMAIN-CONTAINING PROTEIN"/>
    <property type="match status" value="1"/>
</dbReference>
<dbReference type="InterPro" id="IPR052523">
    <property type="entry name" value="Trichothecene_AcTrans"/>
</dbReference>
<dbReference type="GO" id="GO:0016747">
    <property type="term" value="F:acyltransferase activity, transferring groups other than amino-acyl groups"/>
    <property type="evidence" value="ECO:0007669"/>
    <property type="project" value="InterPro"/>
</dbReference>
<keyword evidence="3" id="KW-1185">Reference proteome</keyword>
<dbReference type="Pfam" id="PF00583">
    <property type="entry name" value="Acetyltransf_1"/>
    <property type="match status" value="1"/>
</dbReference>
<dbReference type="InterPro" id="IPR000182">
    <property type="entry name" value="GNAT_dom"/>
</dbReference>
<dbReference type="SUPFAM" id="SSF55729">
    <property type="entry name" value="Acyl-CoA N-acyltransferases (Nat)"/>
    <property type="match status" value="1"/>
</dbReference>
<dbReference type="InterPro" id="IPR016181">
    <property type="entry name" value="Acyl_CoA_acyltransferase"/>
</dbReference>